<dbReference type="SUPFAM" id="SSF53271">
    <property type="entry name" value="PRTase-like"/>
    <property type="match status" value="1"/>
</dbReference>
<dbReference type="InterPro" id="IPR029057">
    <property type="entry name" value="PRTase-like"/>
</dbReference>
<dbReference type="Gene3D" id="3.60.20.10">
    <property type="entry name" value="Glutamine Phosphoribosylpyrophosphate, subunit 1, domain 1"/>
    <property type="match status" value="2"/>
</dbReference>
<reference evidence="3 4" key="1">
    <citation type="journal article" date="2011" name="Science">
        <title>The Selaginella genome identifies genetic changes associated with the evolution of vascular plants.</title>
        <authorList>
            <person name="Banks J.A."/>
            <person name="Nishiyama T."/>
            <person name="Hasebe M."/>
            <person name="Bowman J.L."/>
            <person name="Gribskov M."/>
            <person name="dePamphilis C."/>
            <person name="Albert V.A."/>
            <person name="Aono N."/>
            <person name="Aoyama T."/>
            <person name="Ambrose B.A."/>
            <person name="Ashton N.W."/>
            <person name="Axtell M.J."/>
            <person name="Barker E."/>
            <person name="Barker M.S."/>
            <person name="Bennetzen J.L."/>
            <person name="Bonawitz N.D."/>
            <person name="Chapple C."/>
            <person name="Cheng C."/>
            <person name="Correa L.G."/>
            <person name="Dacre M."/>
            <person name="DeBarry J."/>
            <person name="Dreyer I."/>
            <person name="Elias M."/>
            <person name="Engstrom E.M."/>
            <person name="Estelle M."/>
            <person name="Feng L."/>
            <person name="Finet C."/>
            <person name="Floyd S.K."/>
            <person name="Frommer W.B."/>
            <person name="Fujita T."/>
            <person name="Gramzow L."/>
            <person name="Gutensohn M."/>
            <person name="Harholt J."/>
            <person name="Hattori M."/>
            <person name="Heyl A."/>
            <person name="Hirai T."/>
            <person name="Hiwatashi Y."/>
            <person name="Ishikawa M."/>
            <person name="Iwata M."/>
            <person name="Karol K.G."/>
            <person name="Koehler B."/>
            <person name="Kolukisaoglu U."/>
            <person name="Kubo M."/>
            <person name="Kurata T."/>
            <person name="Lalonde S."/>
            <person name="Li K."/>
            <person name="Li Y."/>
            <person name="Litt A."/>
            <person name="Lyons E."/>
            <person name="Manning G."/>
            <person name="Maruyama T."/>
            <person name="Michael T.P."/>
            <person name="Mikami K."/>
            <person name="Miyazaki S."/>
            <person name="Morinaga S."/>
            <person name="Murata T."/>
            <person name="Mueller-Roeber B."/>
            <person name="Nelson D.R."/>
            <person name="Obara M."/>
            <person name="Oguri Y."/>
            <person name="Olmstead R.G."/>
            <person name="Onodera N."/>
            <person name="Petersen B.L."/>
            <person name="Pils B."/>
            <person name="Prigge M."/>
            <person name="Rensing S.A."/>
            <person name="Riano-Pachon D.M."/>
            <person name="Roberts A.W."/>
            <person name="Sato Y."/>
            <person name="Scheller H.V."/>
            <person name="Schulz B."/>
            <person name="Schulz C."/>
            <person name="Shakirov E.V."/>
            <person name="Shibagaki N."/>
            <person name="Shinohara N."/>
            <person name="Shippen D.E."/>
            <person name="Soerensen I."/>
            <person name="Sotooka R."/>
            <person name="Sugimoto N."/>
            <person name="Sugita M."/>
            <person name="Sumikawa N."/>
            <person name="Tanurdzic M."/>
            <person name="Theissen G."/>
            <person name="Ulvskov P."/>
            <person name="Wakazuki S."/>
            <person name="Weng J.K."/>
            <person name="Willats W.W."/>
            <person name="Wipf D."/>
            <person name="Wolf P.G."/>
            <person name="Yang L."/>
            <person name="Zimmer A.D."/>
            <person name="Zhu Q."/>
            <person name="Mitros T."/>
            <person name="Hellsten U."/>
            <person name="Loque D."/>
            <person name="Otillar R."/>
            <person name="Salamov A."/>
            <person name="Schmutz J."/>
            <person name="Shapiro H."/>
            <person name="Lindquist E."/>
            <person name="Lucas S."/>
            <person name="Rokhsar D."/>
            <person name="Grigoriev I.V."/>
        </authorList>
    </citation>
    <scope>NUCLEOTIDE SEQUENCE [LARGE SCALE GENOMIC DNA]</scope>
</reference>
<dbReference type="STRING" id="88036.D8SB28"/>
<dbReference type="InterPro" id="IPR000836">
    <property type="entry name" value="PRTase_dom"/>
</dbReference>
<dbReference type="EMBL" id="GL377610">
    <property type="protein sequence ID" value="EFJ18178.1"/>
    <property type="molecule type" value="Genomic_DNA"/>
</dbReference>
<dbReference type="GO" id="GO:0004044">
    <property type="term" value="F:amidophosphoribosyltransferase activity"/>
    <property type="evidence" value="ECO:0000318"/>
    <property type="project" value="GO_Central"/>
</dbReference>
<evidence type="ECO:0000313" key="3">
    <source>
        <dbReference type="EMBL" id="EFJ18178.1"/>
    </source>
</evidence>
<evidence type="ECO:0000313" key="4">
    <source>
        <dbReference type="Proteomes" id="UP000001514"/>
    </source>
</evidence>
<dbReference type="KEGG" id="smo:SELMODRAFT_420135"/>
<dbReference type="InParanoid" id="D8SB28"/>
<dbReference type="GO" id="GO:0005737">
    <property type="term" value="C:cytoplasm"/>
    <property type="evidence" value="ECO:0000318"/>
    <property type="project" value="GO_Central"/>
</dbReference>
<keyword evidence="2" id="KW-0315">Glutamine amidotransferase</keyword>
<keyword evidence="1" id="KW-0808">Transferase</keyword>
<dbReference type="PANTHER" id="PTHR11907">
    <property type="entry name" value="AMIDOPHOSPHORIBOSYLTRANSFERASE"/>
    <property type="match status" value="1"/>
</dbReference>
<dbReference type="eggNOG" id="KOG0572">
    <property type="taxonomic scope" value="Eukaryota"/>
</dbReference>
<dbReference type="OMA" id="ICLACEQ"/>
<dbReference type="Proteomes" id="UP000001514">
    <property type="component" value="Unassembled WGS sequence"/>
</dbReference>
<keyword evidence="4" id="KW-1185">Reference proteome</keyword>
<gene>
    <name evidence="3" type="ORF">SELMODRAFT_420135</name>
</gene>
<evidence type="ECO:0000256" key="1">
    <source>
        <dbReference type="ARBA" id="ARBA00022679"/>
    </source>
</evidence>
<proteinExistence type="predicted"/>
<dbReference type="InterPro" id="IPR029055">
    <property type="entry name" value="Ntn_hydrolases_N"/>
</dbReference>
<dbReference type="Gramene" id="EFJ18178">
    <property type="protein sequence ID" value="EFJ18178"/>
    <property type="gene ID" value="SELMODRAFT_420135"/>
</dbReference>
<dbReference type="SUPFAM" id="SSF56235">
    <property type="entry name" value="N-terminal nucleophile aminohydrolases (Ntn hydrolases)"/>
    <property type="match status" value="1"/>
</dbReference>
<organism evidence="4">
    <name type="scientific">Selaginella moellendorffii</name>
    <name type="common">Spikemoss</name>
    <dbReference type="NCBI Taxonomy" id="88036"/>
    <lineage>
        <taxon>Eukaryota</taxon>
        <taxon>Viridiplantae</taxon>
        <taxon>Streptophyta</taxon>
        <taxon>Embryophyta</taxon>
        <taxon>Tracheophyta</taxon>
        <taxon>Lycopodiopsida</taxon>
        <taxon>Selaginellales</taxon>
        <taxon>Selaginellaceae</taxon>
        <taxon>Selaginella</taxon>
    </lineage>
</organism>
<accession>D8SB28</accession>
<evidence type="ECO:0000256" key="2">
    <source>
        <dbReference type="ARBA" id="ARBA00022962"/>
    </source>
</evidence>
<name>D8SB28_SELML</name>
<dbReference type="CDD" id="cd06223">
    <property type="entry name" value="PRTases_typeI"/>
    <property type="match status" value="1"/>
</dbReference>
<dbReference type="AlphaFoldDB" id="D8SB28"/>
<sequence length="386" mass="42515">MTSCERNAAFLGCSRRGERARAAPPLPISYQALSRLLEGAGIVTCDEQGFFHEVKGLGLVSKLLRLGTDPPPGEEAPLLGKICLACEQLDGAFSLIFMTSEMVVAVRDPRGFQPLVHGGFRVGDLRLQSYPRQVREGSRAGGSFGGDQVGEWPRQRERRTFPRAREGRVSEAVLVRALLLVLGGFLPLWNLTRYRLGELPAEDFPVDCDFAMAMPDSGMVSLLGYASKLGIPIQQALIRSHDSSRTFIQPREVDRKRKVLMKLAPVPEILEGKKVVVVDDSIVRGTTSRIIVEILRSAGAREVHLRIPSPPVIDSCYYGVDTPTKEELLLFKMSQAEACEYIGADSLEFLSLERIKAKIGNGRHFCYVCFTGCHIGCSKRAVELAV</sequence>
<dbReference type="HOGENOM" id="CLU_022389_3_3_1"/>
<protein>
    <submittedName>
        <fullName evidence="3">Uncharacterized protein</fullName>
    </submittedName>
</protein>
<dbReference type="GO" id="GO:0006164">
    <property type="term" value="P:purine nucleotide biosynthetic process"/>
    <property type="evidence" value="ECO:0000318"/>
    <property type="project" value="GO_Central"/>
</dbReference>
<dbReference type="Gene3D" id="3.40.50.2020">
    <property type="match status" value="1"/>
</dbReference>